<feature type="non-terminal residue" evidence="1">
    <location>
        <position position="1"/>
    </location>
</feature>
<organism evidence="1 2">
    <name type="scientific">Mya arenaria</name>
    <name type="common">Soft-shell clam</name>
    <dbReference type="NCBI Taxonomy" id="6604"/>
    <lineage>
        <taxon>Eukaryota</taxon>
        <taxon>Metazoa</taxon>
        <taxon>Spiralia</taxon>
        <taxon>Lophotrochozoa</taxon>
        <taxon>Mollusca</taxon>
        <taxon>Bivalvia</taxon>
        <taxon>Autobranchia</taxon>
        <taxon>Heteroconchia</taxon>
        <taxon>Euheterodonta</taxon>
        <taxon>Imparidentia</taxon>
        <taxon>Neoheterodontei</taxon>
        <taxon>Myida</taxon>
        <taxon>Myoidea</taxon>
        <taxon>Myidae</taxon>
        <taxon>Mya</taxon>
    </lineage>
</organism>
<name>A0ABY7F4N5_MYAAR</name>
<feature type="non-terminal residue" evidence="1">
    <location>
        <position position="187"/>
    </location>
</feature>
<keyword evidence="2" id="KW-1185">Reference proteome</keyword>
<sequence length="187" mass="21892">LRYNEGEYFRRFGRGHFNSKKYKADKNIQAITRKEGKLSQDSLYALHLLVDQLDGYILSIKTTPDLEVIVGNNEIYEECNRILSLKYETVNMFYDTTFCLEKPAIPIGFMIHERKFKKCHEHFLNEIKSKIPKTNTGDFCIITDRETGIINAFENCLSSAHVFISWNHFLRDLQFWLGNHNGTSNDK</sequence>
<proteinExistence type="predicted"/>
<accession>A0ABY7F4N5</accession>
<evidence type="ECO:0000313" key="1">
    <source>
        <dbReference type="EMBL" id="WAR17137.1"/>
    </source>
</evidence>
<protein>
    <recommendedName>
        <fullName evidence="3">MULE transposase domain-containing protein</fullName>
    </recommendedName>
</protein>
<reference evidence="1" key="1">
    <citation type="submission" date="2022-11" db="EMBL/GenBank/DDBJ databases">
        <title>Centuries of genome instability and evolution in soft-shell clam transmissible cancer (bioRxiv).</title>
        <authorList>
            <person name="Hart S.F.M."/>
            <person name="Yonemitsu M.A."/>
            <person name="Giersch R.M."/>
            <person name="Beal B.F."/>
            <person name="Arriagada G."/>
            <person name="Davis B.W."/>
            <person name="Ostrander E.A."/>
            <person name="Goff S.P."/>
            <person name="Metzger M.J."/>
        </authorList>
    </citation>
    <scope>NUCLEOTIDE SEQUENCE</scope>
    <source>
        <strain evidence="1">MELC-2E11</strain>
        <tissue evidence="1">Siphon/mantle</tissue>
    </source>
</reference>
<evidence type="ECO:0000313" key="2">
    <source>
        <dbReference type="Proteomes" id="UP001164746"/>
    </source>
</evidence>
<dbReference type="Proteomes" id="UP001164746">
    <property type="component" value="Chromosome 10"/>
</dbReference>
<gene>
    <name evidence="1" type="ORF">MAR_031731</name>
</gene>
<dbReference type="EMBL" id="CP111021">
    <property type="protein sequence ID" value="WAR17137.1"/>
    <property type="molecule type" value="Genomic_DNA"/>
</dbReference>
<evidence type="ECO:0008006" key="3">
    <source>
        <dbReference type="Google" id="ProtNLM"/>
    </source>
</evidence>